<evidence type="ECO:0000313" key="1">
    <source>
        <dbReference type="EMBL" id="SVC13991.1"/>
    </source>
</evidence>
<proteinExistence type="predicted"/>
<organism evidence="1">
    <name type="scientific">marine metagenome</name>
    <dbReference type="NCBI Taxonomy" id="408172"/>
    <lineage>
        <taxon>unclassified sequences</taxon>
        <taxon>metagenomes</taxon>
        <taxon>ecological metagenomes</taxon>
    </lineage>
</organism>
<sequence>MDPLSRPDTNFVPVGSQQKAVTAWANKVYVS</sequence>
<dbReference type="EMBL" id="UINC01075624">
    <property type="protein sequence ID" value="SVC13991.1"/>
    <property type="molecule type" value="Genomic_DNA"/>
</dbReference>
<reference evidence="1" key="1">
    <citation type="submission" date="2018-05" db="EMBL/GenBank/DDBJ databases">
        <authorList>
            <person name="Lanie J.A."/>
            <person name="Ng W.-L."/>
            <person name="Kazmierczak K.M."/>
            <person name="Andrzejewski T.M."/>
            <person name="Davidsen T.M."/>
            <person name="Wayne K.J."/>
            <person name="Tettelin H."/>
            <person name="Glass J.I."/>
            <person name="Rusch D."/>
            <person name="Podicherti R."/>
            <person name="Tsui H.-C.T."/>
            <person name="Winkler M.E."/>
        </authorList>
    </citation>
    <scope>NUCLEOTIDE SEQUENCE</scope>
</reference>
<gene>
    <name evidence="1" type="ORF">METZ01_LOCUS266845</name>
</gene>
<dbReference type="AlphaFoldDB" id="A0A382JTU6"/>
<accession>A0A382JTU6</accession>
<name>A0A382JTU6_9ZZZZ</name>
<protein>
    <submittedName>
        <fullName evidence="1">Uncharacterized protein</fullName>
    </submittedName>
</protein>